<keyword evidence="2" id="KW-0479">Metal-binding</keyword>
<dbReference type="PANTHER" id="PTHR34978">
    <property type="entry name" value="POSSIBLE SENSOR-TRANSDUCER PROTEIN BLAR"/>
    <property type="match status" value="1"/>
</dbReference>
<dbReference type="PANTHER" id="PTHR34978:SF3">
    <property type="entry name" value="SLR0241 PROTEIN"/>
    <property type="match status" value="1"/>
</dbReference>
<sequence>MTLALTLGLAAALIAVLMPRLLLRPLATTAPRSMVALWLGSIAAFFLLAVSAVVVAAWPRHAPGESLTDVWIRCLSSAQHTMRPWVTEIIISVAVAVASYIAVRVAVVSSRHRRSRLQLLDYHHDIVTVLARTGQQDGPYPILWLDHPLPFAYSIAGNPGFVVATEGLKKCLTSSEAQAVLDHERAHLNGRHHRILAVCEVLACALPFVPLMTQAPTAIAALVELDADQTAATASGAAVLRSALSRVIEQQQSTITPGPSQGCATHRAHTTTDRRLRTLGAPLAPHPTALTYTAYAVMPAAIAATAAVATMAALSALFCTIVS</sequence>
<evidence type="ECO:0000256" key="5">
    <source>
        <dbReference type="ARBA" id="ARBA00023049"/>
    </source>
</evidence>
<gene>
    <name evidence="9" type="ORF">R4198_24400</name>
</gene>
<evidence type="ECO:0000256" key="3">
    <source>
        <dbReference type="ARBA" id="ARBA00022801"/>
    </source>
</evidence>
<keyword evidence="1 6" id="KW-0645">Protease</keyword>
<keyword evidence="10" id="KW-1185">Reference proteome</keyword>
<evidence type="ECO:0000256" key="4">
    <source>
        <dbReference type="ARBA" id="ARBA00022833"/>
    </source>
</evidence>
<keyword evidence="7" id="KW-0812">Transmembrane</keyword>
<organism evidence="9 10">
    <name type="scientific">Williamsia marianensis</name>
    <dbReference type="NCBI Taxonomy" id="85044"/>
    <lineage>
        <taxon>Bacteria</taxon>
        <taxon>Bacillati</taxon>
        <taxon>Actinomycetota</taxon>
        <taxon>Actinomycetes</taxon>
        <taxon>Mycobacteriales</taxon>
        <taxon>Nocardiaceae</taxon>
        <taxon>Williamsia</taxon>
    </lineage>
</organism>
<proteinExistence type="inferred from homology"/>
<comment type="cofactor">
    <cofactor evidence="6">
        <name>Zn(2+)</name>
        <dbReference type="ChEBI" id="CHEBI:29105"/>
    </cofactor>
    <text evidence="6">Binds 1 zinc ion per subunit.</text>
</comment>
<feature type="transmembrane region" description="Helical" evidence="7">
    <location>
        <begin position="292"/>
        <end position="322"/>
    </location>
</feature>
<name>A0ABU4F1Q4_WILMA</name>
<keyword evidence="5 6" id="KW-0482">Metalloprotease</keyword>
<feature type="domain" description="Peptidase M48" evidence="8">
    <location>
        <begin position="146"/>
        <end position="246"/>
    </location>
</feature>
<reference evidence="9 10" key="1">
    <citation type="submission" date="2023-10" db="EMBL/GenBank/DDBJ databases">
        <title>Development of a sustainable strategy for remediation of hydrocarbon-contaminated territories based on the waste exchange concept.</title>
        <authorList>
            <person name="Krivoruchko A."/>
        </authorList>
    </citation>
    <scope>NUCLEOTIDE SEQUENCE [LARGE SCALE GENOMIC DNA]</scope>
    <source>
        <strain evidence="9 10">IEGM 1236</strain>
    </source>
</reference>
<dbReference type="Gene3D" id="3.30.2010.10">
    <property type="entry name" value="Metalloproteases ('zincins'), catalytic domain"/>
    <property type="match status" value="1"/>
</dbReference>
<feature type="transmembrane region" description="Helical" evidence="7">
    <location>
        <begin position="35"/>
        <end position="58"/>
    </location>
</feature>
<dbReference type="InterPro" id="IPR052173">
    <property type="entry name" value="Beta-lactam_resp_regulator"/>
</dbReference>
<feature type="transmembrane region" description="Helical" evidence="7">
    <location>
        <begin position="6"/>
        <end position="23"/>
    </location>
</feature>
<evidence type="ECO:0000313" key="10">
    <source>
        <dbReference type="Proteomes" id="UP001185792"/>
    </source>
</evidence>
<evidence type="ECO:0000256" key="7">
    <source>
        <dbReference type="SAM" id="Phobius"/>
    </source>
</evidence>
<feature type="transmembrane region" description="Helical" evidence="7">
    <location>
        <begin position="85"/>
        <end position="107"/>
    </location>
</feature>
<dbReference type="Pfam" id="PF01435">
    <property type="entry name" value="Peptidase_M48"/>
    <property type="match status" value="1"/>
</dbReference>
<dbReference type="RefSeq" id="WP_317714803.1">
    <property type="nucleotide sequence ID" value="NZ_JAWLUM010000006.1"/>
</dbReference>
<evidence type="ECO:0000256" key="6">
    <source>
        <dbReference type="RuleBase" id="RU003983"/>
    </source>
</evidence>
<dbReference type="CDD" id="cd07326">
    <property type="entry name" value="M56_BlaR1_MecR1_like"/>
    <property type="match status" value="1"/>
</dbReference>
<evidence type="ECO:0000313" key="9">
    <source>
        <dbReference type="EMBL" id="MDV7136844.1"/>
    </source>
</evidence>
<evidence type="ECO:0000256" key="2">
    <source>
        <dbReference type="ARBA" id="ARBA00022723"/>
    </source>
</evidence>
<keyword evidence="3 6" id="KW-0378">Hydrolase</keyword>
<dbReference type="InterPro" id="IPR001915">
    <property type="entry name" value="Peptidase_M48"/>
</dbReference>
<evidence type="ECO:0000256" key="1">
    <source>
        <dbReference type="ARBA" id="ARBA00022670"/>
    </source>
</evidence>
<evidence type="ECO:0000259" key="8">
    <source>
        <dbReference type="Pfam" id="PF01435"/>
    </source>
</evidence>
<dbReference type="Proteomes" id="UP001185792">
    <property type="component" value="Unassembled WGS sequence"/>
</dbReference>
<protein>
    <submittedName>
        <fullName evidence="9">M56 family metallopeptidase</fullName>
    </submittedName>
</protein>
<keyword evidence="7" id="KW-1133">Transmembrane helix</keyword>
<keyword evidence="4 6" id="KW-0862">Zinc</keyword>
<feature type="transmembrane region" description="Helical" evidence="7">
    <location>
        <begin position="195"/>
        <end position="213"/>
    </location>
</feature>
<comment type="similarity">
    <text evidence="6">Belongs to the peptidase M48 family.</text>
</comment>
<accession>A0ABU4F1Q4</accession>
<comment type="caution">
    <text evidence="9">The sequence shown here is derived from an EMBL/GenBank/DDBJ whole genome shotgun (WGS) entry which is preliminary data.</text>
</comment>
<dbReference type="EMBL" id="JAWLUM010000006">
    <property type="protein sequence ID" value="MDV7136844.1"/>
    <property type="molecule type" value="Genomic_DNA"/>
</dbReference>
<keyword evidence="7" id="KW-0472">Membrane</keyword>